<gene>
    <name evidence="4" type="ordered locus">AXX17_At2g21280</name>
</gene>
<protein>
    <recommendedName>
        <fullName evidence="3">Prolamin-like domain-containing protein</fullName>
    </recommendedName>
</protein>
<feature type="domain" description="Prolamin-like" evidence="3">
    <location>
        <begin position="69"/>
        <end position="143"/>
    </location>
</feature>
<feature type="signal peptide" evidence="2">
    <location>
        <begin position="1"/>
        <end position="25"/>
    </location>
</feature>
<sequence length="154" mass="17721">MENKTIFLALFSIMVLLSYFNPSLAIAADLEEMLINEFDVVLKHWPSPGDYNFNVIRGQPRKHLKYLLDCAVKMGAGGNECNIEIRDVFSRNKSFSKDCCRVLVKGGRKCYTEWMKLFFQFYQLNRFSSNAMIKTNETWNKCSNGTESISPFSG</sequence>
<dbReference type="AlphaFoldDB" id="A0A178VUP8"/>
<proteinExistence type="predicted"/>
<feature type="chain" id="PRO_5008095260" description="Prolamin-like domain-containing protein" evidence="2">
    <location>
        <begin position="26"/>
        <end position="154"/>
    </location>
</feature>
<evidence type="ECO:0000259" key="3">
    <source>
        <dbReference type="Pfam" id="PF05617"/>
    </source>
</evidence>
<accession>A0A178VUP8</accession>
<comment type="caution">
    <text evidence="4">The sequence shown here is derived from an EMBL/GenBank/DDBJ whole genome shotgun (WGS) entry which is preliminary data.</text>
</comment>
<evidence type="ECO:0000256" key="2">
    <source>
        <dbReference type="SAM" id="SignalP"/>
    </source>
</evidence>
<dbReference type="InterPro" id="IPR040220">
    <property type="entry name" value="DD11"/>
</dbReference>
<dbReference type="Proteomes" id="UP000078284">
    <property type="component" value="Chromosome 2"/>
</dbReference>
<reference evidence="5" key="1">
    <citation type="journal article" date="2016" name="Proc. Natl. Acad. Sci. U.S.A.">
        <title>Chromosome-level assembly of Arabidopsis thaliana Ler reveals the extent of translocation and inversion polymorphisms.</title>
        <authorList>
            <person name="Zapata L."/>
            <person name="Ding J."/>
            <person name="Willing E.M."/>
            <person name="Hartwig B."/>
            <person name="Bezdan D."/>
            <person name="Jiao W.B."/>
            <person name="Patel V."/>
            <person name="Velikkakam James G."/>
            <person name="Koornneef M."/>
            <person name="Ossowski S."/>
            <person name="Schneeberger K."/>
        </authorList>
    </citation>
    <scope>NUCLEOTIDE SEQUENCE [LARGE SCALE GENOMIC DNA]</scope>
    <source>
        <strain evidence="5">cv. Landsberg erecta</strain>
    </source>
</reference>
<name>A0A178VUP8_ARATH</name>
<evidence type="ECO:0000256" key="1">
    <source>
        <dbReference type="ARBA" id="ARBA00022729"/>
    </source>
</evidence>
<evidence type="ECO:0000313" key="4">
    <source>
        <dbReference type="EMBL" id="OAP10127.1"/>
    </source>
</evidence>
<dbReference type="Pfam" id="PF05617">
    <property type="entry name" value="Prolamin_like"/>
    <property type="match status" value="1"/>
</dbReference>
<dbReference type="InterPro" id="IPR008502">
    <property type="entry name" value="Prolamin-like"/>
</dbReference>
<dbReference type="ExpressionAtlas" id="A0A178VUP8">
    <property type="expression patterns" value="baseline and differential"/>
</dbReference>
<evidence type="ECO:0000313" key="5">
    <source>
        <dbReference type="Proteomes" id="UP000078284"/>
    </source>
</evidence>
<organism evidence="4 5">
    <name type="scientific">Arabidopsis thaliana</name>
    <name type="common">Mouse-ear cress</name>
    <dbReference type="NCBI Taxonomy" id="3702"/>
    <lineage>
        <taxon>Eukaryota</taxon>
        <taxon>Viridiplantae</taxon>
        <taxon>Streptophyta</taxon>
        <taxon>Embryophyta</taxon>
        <taxon>Tracheophyta</taxon>
        <taxon>Spermatophyta</taxon>
        <taxon>Magnoliopsida</taxon>
        <taxon>eudicotyledons</taxon>
        <taxon>Gunneridae</taxon>
        <taxon>Pentapetalae</taxon>
        <taxon>rosids</taxon>
        <taxon>malvids</taxon>
        <taxon>Brassicales</taxon>
        <taxon>Brassicaceae</taxon>
        <taxon>Camelineae</taxon>
        <taxon>Arabidopsis</taxon>
    </lineage>
</organism>
<dbReference type="PANTHER" id="PTHR31207:SF40">
    <property type="entry name" value="ECA1 GAMETOGENESIS FAMILY PROTEIN (DUF784)-RELATED"/>
    <property type="match status" value="1"/>
</dbReference>
<dbReference type="EMBL" id="LUHQ01000002">
    <property type="protein sequence ID" value="OAP10127.1"/>
    <property type="molecule type" value="Genomic_DNA"/>
</dbReference>
<keyword evidence="1 2" id="KW-0732">Signal</keyword>
<dbReference type="PANTHER" id="PTHR31207">
    <property type="entry name" value="ECA1 GAMETOGENESIS FAMILY PROTEIN (DUF784)-RELATED-RELATED"/>
    <property type="match status" value="1"/>
</dbReference>